<evidence type="ECO:0000313" key="3">
    <source>
        <dbReference type="Proteomes" id="UP000663826"/>
    </source>
</evidence>
<dbReference type="Pfam" id="PF03992">
    <property type="entry name" value="ABM"/>
    <property type="match status" value="1"/>
</dbReference>
<proteinExistence type="predicted"/>
<protein>
    <recommendedName>
        <fullName evidence="1">ABM domain-containing protein</fullName>
    </recommendedName>
</protein>
<gene>
    <name evidence="2" type="ORF">RDB_LOCUS23631</name>
</gene>
<dbReference type="InterPro" id="IPR011008">
    <property type="entry name" value="Dimeric_a/b-barrel"/>
</dbReference>
<feature type="domain" description="ABM" evidence="1">
    <location>
        <begin position="12"/>
        <end position="75"/>
    </location>
</feature>
<dbReference type="InterPro" id="IPR007138">
    <property type="entry name" value="ABM_dom"/>
</dbReference>
<comment type="caution">
    <text evidence="2">The sequence shown here is derived from an EMBL/GenBank/DDBJ whole genome shotgun (WGS) entry which is preliminary data.</text>
</comment>
<sequence length="96" mass="10736">MLRQARILLTSQEGQGDKLASLLKAIQEYSNSDKERGCLTYRVCRTENEFLVFEEYADAAAIQAHFETEGFKDLVNGVNTGKLVVGGPKITYYAEI</sequence>
<dbReference type="AlphaFoldDB" id="A0A8H3A3Q7"/>
<dbReference type="Gene3D" id="3.30.70.100">
    <property type="match status" value="1"/>
</dbReference>
<evidence type="ECO:0000259" key="1">
    <source>
        <dbReference type="Pfam" id="PF03992"/>
    </source>
</evidence>
<evidence type="ECO:0000313" key="2">
    <source>
        <dbReference type="EMBL" id="CAE6387084.1"/>
    </source>
</evidence>
<dbReference type="SUPFAM" id="SSF54909">
    <property type="entry name" value="Dimeric alpha+beta barrel"/>
    <property type="match status" value="1"/>
</dbReference>
<name>A0A8H3A3Q7_9AGAM</name>
<dbReference type="Proteomes" id="UP000663826">
    <property type="component" value="Unassembled WGS sequence"/>
</dbReference>
<accession>A0A8H3A3Q7</accession>
<organism evidence="2 3">
    <name type="scientific">Rhizoctonia solani</name>
    <dbReference type="NCBI Taxonomy" id="456999"/>
    <lineage>
        <taxon>Eukaryota</taxon>
        <taxon>Fungi</taxon>
        <taxon>Dikarya</taxon>
        <taxon>Basidiomycota</taxon>
        <taxon>Agaricomycotina</taxon>
        <taxon>Agaricomycetes</taxon>
        <taxon>Cantharellales</taxon>
        <taxon>Ceratobasidiaceae</taxon>
        <taxon>Rhizoctonia</taxon>
    </lineage>
</organism>
<dbReference type="EMBL" id="CAJMWQ010000823">
    <property type="protein sequence ID" value="CAE6387084.1"/>
    <property type="molecule type" value="Genomic_DNA"/>
</dbReference>
<reference evidence="2" key="1">
    <citation type="submission" date="2021-01" db="EMBL/GenBank/DDBJ databases">
        <authorList>
            <person name="Kaushik A."/>
        </authorList>
    </citation>
    <scope>NUCLEOTIDE SEQUENCE</scope>
    <source>
        <strain evidence="2">AG1-1B</strain>
    </source>
</reference>